<dbReference type="GO" id="GO:0005886">
    <property type="term" value="C:plasma membrane"/>
    <property type="evidence" value="ECO:0007669"/>
    <property type="project" value="UniProtKB-SubCell"/>
</dbReference>
<evidence type="ECO:0000256" key="6">
    <source>
        <dbReference type="SAM" id="Phobius"/>
    </source>
</evidence>
<dbReference type="AlphaFoldDB" id="A0A1N6WQQ1"/>
<organism evidence="7 8">
    <name type="scientific">Marinobacterium stanieri</name>
    <dbReference type="NCBI Taxonomy" id="49186"/>
    <lineage>
        <taxon>Bacteria</taxon>
        <taxon>Pseudomonadati</taxon>
        <taxon>Pseudomonadota</taxon>
        <taxon>Gammaproteobacteria</taxon>
        <taxon>Oceanospirillales</taxon>
        <taxon>Oceanospirillaceae</taxon>
        <taxon>Marinobacterium</taxon>
    </lineage>
</organism>
<evidence type="ECO:0000256" key="4">
    <source>
        <dbReference type="ARBA" id="ARBA00022989"/>
    </source>
</evidence>
<name>A0A1N6WQQ1_9GAMM</name>
<dbReference type="PROSITE" id="PS51257">
    <property type="entry name" value="PROKAR_LIPOPROTEIN"/>
    <property type="match status" value="1"/>
</dbReference>
<comment type="subcellular location">
    <subcellularLocation>
        <location evidence="1">Cell membrane</location>
        <topology evidence="1">Multi-pass membrane protein</topology>
    </subcellularLocation>
</comment>
<dbReference type="STRING" id="49186.SAMN05421647_111107"/>
<evidence type="ECO:0000256" key="1">
    <source>
        <dbReference type="ARBA" id="ARBA00004651"/>
    </source>
</evidence>
<keyword evidence="4 6" id="KW-1133">Transmembrane helix</keyword>
<feature type="transmembrane region" description="Helical" evidence="6">
    <location>
        <begin position="91"/>
        <end position="112"/>
    </location>
</feature>
<evidence type="ECO:0000313" key="7">
    <source>
        <dbReference type="EMBL" id="SIQ92357.1"/>
    </source>
</evidence>
<feature type="transmembrane region" description="Helical" evidence="6">
    <location>
        <begin position="26"/>
        <end position="48"/>
    </location>
</feature>
<keyword evidence="8" id="KW-1185">Reference proteome</keyword>
<evidence type="ECO:0000256" key="5">
    <source>
        <dbReference type="ARBA" id="ARBA00023136"/>
    </source>
</evidence>
<keyword evidence="5 6" id="KW-0472">Membrane</keyword>
<dbReference type="eggNOG" id="COG3312">
    <property type="taxonomic scope" value="Bacteria"/>
</dbReference>
<evidence type="ECO:0000313" key="8">
    <source>
        <dbReference type="Proteomes" id="UP000186895"/>
    </source>
</evidence>
<dbReference type="Proteomes" id="UP000186895">
    <property type="component" value="Unassembled WGS sequence"/>
</dbReference>
<feature type="transmembrane region" description="Helical" evidence="6">
    <location>
        <begin position="68"/>
        <end position="85"/>
    </location>
</feature>
<protein>
    <submittedName>
        <fullName evidence="7">ATP synthase protein I</fullName>
    </submittedName>
</protein>
<dbReference type="InterPro" id="IPR005598">
    <property type="entry name" value="ATP_synth_I"/>
</dbReference>
<accession>A0A1N6WQQ1</accession>
<keyword evidence="3 6" id="KW-0812">Transmembrane</keyword>
<evidence type="ECO:0000256" key="3">
    <source>
        <dbReference type="ARBA" id="ARBA00022692"/>
    </source>
</evidence>
<reference evidence="7 8" key="1">
    <citation type="submission" date="2017-01" db="EMBL/GenBank/DDBJ databases">
        <authorList>
            <person name="Mah S.A."/>
            <person name="Swanson W.J."/>
            <person name="Moy G.W."/>
            <person name="Vacquier V.D."/>
        </authorList>
    </citation>
    <scope>NUCLEOTIDE SEQUENCE [LARGE SCALE GENOMIC DNA]</scope>
    <source>
        <strain evidence="7 8">DSM 7027</strain>
    </source>
</reference>
<proteinExistence type="predicted"/>
<dbReference type="EMBL" id="FTMN01000011">
    <property type="protein sequence ID" value="SIQ92357.1"/>
    <property type="molecule type" value="Genomic_DNA"/>
</dbReference>
<dbReference type="Pfam" id="PF03899">
    <property type="entry name" value="ATP-synt_I"/>
    <property type="match status" value="1"/>
</dbReference>
<keyword evidence="2" id="KW-1003">Cell membrane</keyword>
<gene>
    <name evidence="7" type="ORF">SAMN05421647_111107</name>
</gene>
<sequence>MRIFAYQAALVLLVSAACLLLGTVEAYSALLGGLLYLLPNLYFTWRALGNRHDSSARHVLVSMYASEIGKMMLAVALFSATFLLVRPLSPFSLFGTFILLQLSGWMLQLKLFKTSS</sequence>
<evidence type="ECO:0000256" key="2">
    <source>
        <dbReference type="ARBA" id="ARBA00022475"/>
    </source>
</evidence>